<dbReference type="Proteomes" id="UP000494206">
    <property type="component" value="Unassembled WGS sequence"/>
</dbReference>
<keyword evidence="11" id="KW-1185">Reference proteome</keyword>
<sequence length="396" mass="44763">MNGLLHMHGPAVKKLLGWRIGDDEEKWCEKAVEALVKKLKKKSGGTGTLEDLENVLANPTENSKCVTIPKSLDGRLQISHKKGLPHVIYCRVWRWPDLSSQQELRSVPNCMYPFDSSTKTQHICINPYHYNRVPRQQTTKELFASFSISSPQPIDAASPSGANWPSCSSTSCASSPSPSTFSEDGDVPAMPRTPIRKPKAWAQVSYFELNSRVGDMYKLVNPTVIIDGFTDPSNSNDRICLGQITNVNRNTTIELTRMHIGRGVTFDNIDHDKVTITNNSETPVFVQSRNTNMQSNQPVRKVFRIPPHNSLVIFDYQTFYTLLDRSRYDAHGLNELSKMCFIRMSFVKGWGDDYPRQDVTSTPCWLEVRLNLPLAYIDEKLKHLPKSGQTEQNSVT</sequence>
<evidence type="ECO:0000256" key="7">
    <source>
        <dbReference type="RuleBase" id="RU361195"/>
    </source>
</evidence>
<dbReference type="GO" id="GO:0009653">
    <property type="term" value="P:anatomical structure morphogenesis"/>
    <property type="evidence" value="ECO:0007669"/>
    <property type="project" value="TreeGrafter"/>
</dbReference>
<organism evidence="10 11">
    <name type="scientific">Caenorhabditis bovis</name>
    <dbReference type="NCBI Taxonomy" id="2654633"/>
    <lineage>
        <taxon>Eukaryota</taxon>
        <taxon>Metazoa</taxon>
        <taxon>Ecdysozoa</taxon>
        <taxon>Nematoda</taxon>
        <taxon>Chromadorea</taxon>
        <taxon>Rhabditida</taxon>
        <taxon>Rhabditina</taxon>
        <taxon>Rhabditomorpha</taxon>
        <taxon>Rhabditoidea</taxon>
        <taxon>Rhabditidae</taxon>
        <taxon>Peloderinae</taxon>
        <taxon>Caenorhabditis</taxon>
    </lineage>
</organism>
<dbReference type="OrthoDB" id="5794312at2759"/>
<dbReference type="PROSITE" id="PS51076">
    <property type="entry name" value="MH2"/>
    <property type="match status" value="1"/>
</dbReference>
<evidence type="ECO:0000256" key="4">
    <source>
        <dbReference type="ARBA" id="ARBA00023015"/>
    </source>
</evidence>
<dbReference type="Gene3D" id="3.90.520.10">
    <property type="entry name" value="SMAD MH1 domain"/>
    <property type="match status" value="1"/>
</dbReference>
<dbReference type="PANTHER" id="PTHR13703">
    <property type="entry name" value="SMAD"/>
    <property type="match status" value="1"/>
</dbReference>
<evidence type="ECO:0000256" key="2">
    <source>
        <dbReference type="ARBA" id="ARBA00022723"/>
    </source>
</evidence>
<protein>
    <recommendedName>
        <fullName evidence="12">MAD homolog</fullName>
    </recommendedName>
</protein>
<accession>A0A8S1EIA4</accession>
<dbReference type="AlphaFoldDB" id="A0A8S1EIA4"/>
<dbReference type="GO" id="GO:0009791">
    <property type="term" value="P:post-embryonic development"/>
    <property type="evidence" value="ECO:0007669"/>
    <property type="project" value="UniProtKB-ARBA"/>
</dbReference>
<evidence type="ECO:0000256" key="3">
    <source>
        <dbReference type="ARBA" id="ARBA00022833"/>
    </source>
</evidence>
<evidence type="ECO:0008006" key="12">
    <source>
        <dbReference type="Google" id="ProtNLM"/>
    </source>
</evidence>
<dbReference type="GO" id="GO:0030509">
    <property type="term" value="P:BMP signaling pathway"/>
    <property type="evidence" value="ECO:0007669"/>
    <property type="project" value="TreeGrafter"/>
</dbReference>
<evidence type="ECO:0000256" key="5">
    <source>
        <dbReference type="ARBA" id="ARBA00023163"/>
    </source>
</evidence>
<dbReference type="SMART" id="SM00524">
    <property type="entry name" value="DWB"/>
    <property type="match status" value="1"/>
</dbReference>
<dbReference type="InterPro" id="IPR003619">
    <property type="entry name" value="MAD_homology1_Dwarfin-type"/>
</dbReference>
<dbReference type="Pfam" id="PF03165">
    <property type="entry name" value="MH1"/>
    <property type="match status" value="1"/>
</dbReference>
<keyword evidence="4 7" id="KW-0805">Transcription regulation</keyword>
<dbReference type="GO" id="GO:0030154">
    <property type="term" value="P:cell differentiation"/>
    <property type="evidence" value="ECO:0007669"/>
    <property type="project" value="TreeGrafter"/>
</dbReference>
<comment type="subcellular location">
    <subcellularLocation>
        <location evidence="7">Cytoplasm</location>
    </subcellularLocation>
    <subcellularLocation>
        <location evidence="7">Nucleus</location>
    </subcellularLocation>
</comment>
<evidence type="ECO:0000313" key="11">
    <source>
        <dbReference type="Proteomes" id="UP000494206"/>
    </source>
</evidence>
<dbReference type="InterPro" id="IPR013790">
    <property type="entry name" value="Dwarfin"/>
</dbReference>
<evidence type="ECO:0000259" key="8">
    <source>
        <dbReference type="PROSITE" id="PS51075"/>
    </source>
</evidence>
<dbReference type="InterPro" id="IPR013019">
    <property type="entry name" value="MAD_homology_MH1"/>
</dbReference>
<dbReference type="EMBL" id="CADEPM010000003">
    <property type="protein sequence ID" value="CAB3403550.1"/>
    <property type="molecule type" value="Genomic_DNA"/>
</dbReference>
<dbReference type="PROSITE" id="PS51075">
    <property type="entry name" value="MH1"/>
    <property type="match status" value="1"/>
</dbReference>
<comment type="similarity">
    <text evidence="1 7">Belongs to the dwarfin/SMAD family.</text>
</comment>
<dbReference type="GO" id="GO:0000978">
    <property type="term" value="F:RNA polymerase II cis-regulatory region sequence-specific DNA binding"/>
    <property type="evidence" value="ECO:0007669"/>
    <property type="project" value="TreeGrafter"/>
</dbReference>
<keyword evidence="5 7" id="KW-0804">Transcription</keyword>
<keyword evidence="2" id="KW-0479">Metal-binding</keyword>
<keyword evidence="7" id="KW-0963">Cytoplasm</keyword>
<evidence type="ECO:0000313" key="10">
    <source>
        <dbReference type="EMBL" id="CAB3403550.1"/>
    </source>
</evidence>
<keyword evidence="3" id="KW-0862">Zinc</keyword>
<dbReference type="Gene3D" id="2.60.200.10">
    <property type="match status" value="1"/>
</dbReference>
<dbReference type="GO" id="GO:0005737">
    <property type="term" value="C:cytoplasm"/>
    <property type="evidence" value="ECO:0007669"/>
    <property type="project" value="UniProtKB-SubCell"/>
</dbReference>
<dbReference type="GO" id="GO:0051239">
    <property type="term" value="P:regulation of multicellular organismal process"/>
    <property type="evidence" value="ECO:0007669"/>
    <property type="project" value="UniProtKB-ARBA"/>
</dbReference>
<dbReference type="InterPro" id="IPR001132">
    <property type="entry name" value="SMAD_dom_Dwarfin-type"/>
</dbReference>
<gene>
    <name evidence="10" type="ORF">CBOVIS_LOCUS6012</name>
</gene>
<dbReference type="Pfam" id="PF03166">
    <property type="entry name" value="MH2"/>
    <property type="match status" value="1"/>
</dbReference>
<name>A0A8S1EIA4_9PELO</name>
<dbReference type="InterPro" id="IPR008984">
    <property type="entry name" value="SMAD_FHA_dom_sf"/>
</dbReference>
<dbReference type="GO" id="GO:0060395">
    <property type="term" value="P:SMAD protein signal transduction"/>
    <property type="evidence" value="ECO:0007669"/>
    <property type="project" value="TreeGrafter"/>
</dbReference>
<dbReference type="GO" id="GO:0000981">
    <property type="term" value="F:DNA-binding transcription factor activity, RNA polymerase II-specific"/>
    <property type="evidence" value="ECO:0007669"/>
    <property type="project" value="TreeGrafter"/>
</dbReference>
<comment type="caution">
    <text evidence="10">The sequence shown here is derived from an EMBL/GenBank/DDBJ whole genome shotgun (WGS) entry which is preliminary data.</text>
</comment>
<keyword evidence="6 7" id="KW-0539">Nucleus</keyword>
<reference evidence="10 11" key="1">
    <citation type="submission" date="2020-04" db="EMBL/GenBank/DDBJ databases">
        <authorList>
            <person name="Laetsch R D."/>
            <person name="Stevens L."/>
            <person name="Kumar S."/>
            <person name="Blaxter L. M."/>
        </authorList>
    </citation>
    <scope>NUCLEOTIDE SEQUENCE [LARGE SCALE GENOMIC DNA]</scope>
</reference>
<evidence type="ECO:0000259" key="9">
    <source>
        <dbReference type="PROSITE" id="PS51076"/>
    </source>
</evidence>
<dbReference type="GO" id="GO:0070411">
    <property type="term" value="F:I-SMAD binding"/>
    <property type="evidence" value="ECO:0007669"/>
    <property type="project" value="TreeGrafter"/>
</dbReference>
<proteinExistence type="inferred from homology"/>
<evidence type="ECO:0000256" key="1">
    <source>
        <dbReference type="ARBA" id="ARBA00005545"/>
    </source>
</evidence>
<feature type="domain" description="MH1" evidence="8">
    <location>
        <begin position="10"/>
        <end position="139"/>
    </location>
</feature>
<dbReference type="GO" id="GO:0050793">
    <property type="term" value="P:regulation of developmental process"/>
    <property type="evidence" value="ECO:0007669"/>
    <property type="project" value="UniProtKB-ARBA"/>
</dbReference>
<dbReference type="InterPro" id="IPR017855">
    <property type="entry name" value="SMAD-like_dom_sf"/>
</dbReference>
<dbReference type="SUPFAM" id="SSF49879">
    <property type="entry name" value="SMAD/FHA domain"/>
    <property type="match status" value="1"/>
</dbReference>
<dbReference type="InterPro" id="IPR036578">
    <property type="entry name" value="SMAD_MH1_sf"/>
</dbReference>
<feature type="domain" description="MH2" evidence="9">
    <location>
        <begin position="201"/>
        <end position="396"/>
    </location>
</feature>
<evidence type="ECO:0000256" key="6">
    <source>
        <dbReference type="ARBA" id="ARBA00023242"/>
    </source>
</evidence>
<dbReference type="SMART" id="SM00523">
    <property type="entry name" value="DWA"/>
    <property type="match status" value="1"/>
</dbReference>
<dbReference type="SUPFAM" id="SSF56366">
    <property type="entry name" value="SMAD MH1 domain"/>
    <property type="match status" value="1"/>
</dbReference>
<dbReference type="GO" id="GO:0046872">
    <property type="term" value="F:metal ion binding"/>
    <property type="evidence" value="ECO:0007669"/>
    <property type="project" value="UniProtKB-KW"/>
</dbReference>
<dbReference type="GO" id="GO:0071144">
    <property type="term" value="C:heteromeric SMAD protein complex"/>
    <property type="evidence" value="ECO:0007669"/>
    <property type="project" value="TreeGrafter"/>
</dbReference>
<dbReference type="PANTHER" id="PTHR13703:SF65">
    <property type="entry name" value="DWARFIN SMA-3"/>
    <property type="match status" value="1"/>
</dbReference>